<dbReference type="Gene3D" id="3.40.5.90">
    <property type="entry name" value="CDGSH iron-sulfur domain, mitoNEET-type"/>
    <property type="match status" value="2"/>
</dbReference>
<sequence>MKAQSEDSETIEHSIYPSVPTVYGPSTVRGLKKGEQKLWCTCGLSKKQPWCDGSHIGTPFKPLKWTVPKDQSIHAICSCKYTKSPPYCDGTHVNLPEEVIRRKTNCCRTHCSSKKLCSSCGWIPDF</sequence>
<evidence type="ECO:0000256" key="2">
    <source>
        <dbReference type="ARBA" id="ARBA00022723"/>
    </source>
</evidence>
<evidence type="ECO:0000256" key="1">
    <source>
        <dbReference type="ARBA" id="ARBA00022714"/>
    </source>
</evidence>
<evidence type="ECO:0000313" key="8">
    <source>
        <dbReference type="Proteomes" id="UP000549394"/>
    </source>
</evidence>
<feature type="domain" description="Iron-binding zinc finger CDGSH type" evidence="6">
    <location>
        <begin position="23"/>
        <end position="61"/>
    </location>
</feature>
<keyword evidence="4" id="KW-0411">Iron-sulfur</keyword>
<evidence type="ECO:0000259" key="6">
    <source>
        <dbReference type="SMART" id="SM00704"/>
    </source>
</evidence>
<dbReference type="GO" id="GO:0051537">
    <property type="term" value="F:2 iron, 2 sulfur cluster binding"/>
    <property type="evidence" value="ECO:0007669"/>
    <property type="project" value="UniProtKB-KW"/>
</dbReference>
<dbReference type="OrthoDB" id="15717at2759"/>
<dbReference type="GO" id="GO:0046872">
    <property type="term" value="F:metal ion binding"/>
    <property type="evidence" value="ECO:0007669"/>
    <property type="project" value="UniProtKB-KW"/>
</dbReference>
<evidence type="ECO:0000313" key="7">
    <source>
        <dbReference type="EMBL" id="CAD5113115.1"/>
    </source>
</evidence>
<dbReference type="InterPro" id="IPR052950">
    <property type="entry name" value="CISD"/>
</dbReference>
<dbReference type="AlphaFoldDB" id="A0A7I8VCN8"/>
<dbReference type="EMBL" id="CAJFCJ010000003">
    <property type="protein sequence ID" value="CAD5113115.1"/>
    <property type="molecule type" value="Genomic_DNA"/>
</dbReference>
<keyword evidence="1" id="KW-0001">2Fe-2S</keyword>
<dbReference type="PANTHER" id="PTHR46491:SF3">
    <property type="entry name" value="CDGSH IRON-SULFUR DOMAIN-CONTAINING PROTEIN 3, MITOCHONDRIAL"/>
    <property type="match status" value="1"/>
</dbReference>
<reference evidence="7 8" key="1">
    <citation type="submission" date="2020-08" db="EMBL/GenBank/DDBJ databases">
        <authorList>
            <person name="Hejnol A."/>
        </authorList>
    </citation>
    <scope>NUCLEOTIDE SEQUENCE [LARGE SCALE GENOMIC DNA]</scope>
</reference>
<dbReference type="Pfam" id="PF09360">
    <property type="entry name" value="zf-CDGSH"/>
    <property type="match status" value="1"/>
</dbReference>
<feature type="domain" description="Iron-binding zinc finger CDGSH type" evidence="6">
    <location>
        <begin position="62"/>
        <end position="98"/>
    </location>
</feature>
<evidence type="ECO:0000256" key="5">
    <source>
        <dbReference type="ARBA" id="ARBA00034078"/>
    </source>
</evidence>
<organism evidence="7 8">
    <name type="scientific">Dimorphilus gyrociliatus</name>
    <dbReference type="NCBI Taxonomy" id="2664684"/>
    <lineage>
        <taxon>Eukaryota</taxon>
        <taxon>Metazoa</taxon>
        <taxon>Spiralia</taxon>
        <taxon>Lophotrochozoa</taxon>
        <taxon>Annelida</taxon>
        <taxon>Polychaeta</taxon>
        <taxon>Polychaeta incertae sedis</taxon>
        <taxon>Dinophilidae</taxon>
        <taxon>Dimorphilus</taxon>
    </lineage>
</organism>
<gene>
    <name evidence="7" type="ORF">DGYR_LOCUS2155</name>
</gene>
<comment type="cofactor">
    <cofactor evidence="5">
        <name>[2Fe-2S] cluster</name>
        <dbReference type="ChEBI" id="CHEBI:190135"/>
    </cofactor>
</comment>
<comment type="caution">
    <text evidence="7">The sequence shown here is derived from an EMBL/GenBank/DDBJ whole genome shotgun (WGS) entry which is preliminary data.</text>
</comment>
<dbReference type="InterPro" id="IPR042216">
    <property type="entry name" value="MitoNEET_CISD"/>
</dbReference>
<dbReference type="GO" id="GO:0005739">
    <property type="term" value="C:mitochondrion"/>
    <property type="evidence" value="ECO:0007669"/>
    <property type="project" value="TreeGrafter"/>
</dbReference>
<dbReference type="Proteomes" id="UP000549394">
    <property type="component" value="Unassembled WGS sequence"/>
</dbReference>
<dbReference type="SMART" id="SM00704">
    <property type="entry name" value="ZnF_CDGSH"/>
    <property type="match status" value="2"/>
</dbReference>
<accession>A0A7I8VCN8</accession>
<dbReference type="PANTHER" id="PTHR46491">
    <property type="entry name" value="CDGSH IRON SULFUR DOMAIN PROTEIN HOMOLOG"/>
    <property type="match status" value="1"/>
</dbReference>
<dbReference type="InterPro" id="IPR018967">
    <property type="entry name" value="FeS-contain_CDGSH-typ"/>
</dbReference>
<protein>
    <submittedName>
        <fullName evidence="7">DgyrCDS2305</fullName>
    </submittedName>
</protein>
<evidence type="ECO:0000256" key="3">
    <source>
        <dbReference type="ARBA" id="ARBA00023004"/>
    </source>
</evidence>
<name>A0A7I8VCN8_9ANNE</name>
<proteinExistence type="predicted"/>
<evidence type="ECO:0000256" key="4">
    <source>
        <dbReference type="ARBA" id="ARBA00023014"/>
    </source>
</evidence>
<keyword evidence="2" id="KW-0479">Metal-binding</keyword>
<keyword evidence="8" id="KW-1185">Reference proteome</keyword>
<keyword evidence="3" id="KW-0408">Iron</keyword>